<dbReference type="Proteomes" id="UP001162483">
    <property type="component" value="Unassembled WGS sequence"/>
</dbReference>
<evidence type="ECO:0000313" key="1">
    <source>
        <dbReference type="EMBL" id="CAI9587911.1"/>
    </source>
</evidence>
<gene>
    <name evidence="1" type="ORF">SPARVUS_LOCUS10666606</name>
</gene>
<dbReference type="EMBL" id="CATNWA010015895">
    <property type="protein sequence ID" value="CAI9587911.1"/>
    <property type="molecule type" value="Genomic_DNA"/>
</dbReference>
<sequence>VCQVAPYCLQLQQSNRCGSDSVGAAPISNVVHALLLARFTKTSVSEVLQITPEIGISPYFEIARLHSKSHDFTVRLDVTRGVILT</sequence>
<name>A0ABN9EWX2_9NEOB</name>
<protein>
    <submittedName>
        <fullName evidence="1">Uncharacterized protein</fullName>
    </submittedName>
</protein>
<proteinExistence type="predicted"/>
<reference evidence="1" key="1">
    <citation type="submission" date="2023-05" db="EMBL/GenBank/DDBJ databases">
        <authorList>
            <person name="Stuckert A."/>
        </authorList>
    </citation>
    <scope>NUCLEOTIDE SEQUENCE</scope>
</reference>
<organism evidence="1 2">
    <name type="scientific">Staurois parvus</name>
    <dbReference type="NCBI Taxonomy" id="386267"/>
    <lineage>
        <taxon>Eukaryota</taxon>
        <taxon>Metazoa</taxon>
        <taxon>Chordata</taxon>
        <taxon>Craniata</taxon>
        <taxon>Vertebrata</taxon>
        <taxon>Euteleostomi</taxon>
        <taxon>Amphibia</taxon>
        <taxon>Batrachia</taxon>
        <taxon>Anura</taxon>
        <taxon>Neobatrachia</taxon>
        <taxon>Ranoidea</taxon>
        <taxon>Ranidae</taxon>
        <taxon>Staurois</taxon>
    </lineage>
</organism>
<comment type="caution">
    <text evidence="1">The sequence shown here is derived from an EMBL/GenBank/DDBJ whole genome shotgun (WGS) entry which is preliminary data.</text>
</comment>
<accession>A0ABN9EWX2</accession>
<evidence type="ECO:0000313" key="2">
    <source>
        <dbReference type="Proteomes" id="UP001162483"/>
    </source>
</evidence>
<feature type="non-terminal residue" evidence="1">
    <location>
        <position position="1"/>
    </location>
</feature>
<keyword evidence="2" id="KW-1185">Reference proteome</keyword>